<keyword evidence="3" id="KW-0804">Transcription</keyword>
<dbReference type="InterPro" id="IPR014757">
    <property type="entry name" value="Tscrpt_reg_IclR_C"/>
</dbReference>
<feature type="domain" description="IclR-ED" evidence="5">
    <location>
        <begin position="64"/>
        <end position="238"/>
    </location>
</feature>
<dbReference type="Gene3D" id="1.10.10.10">
    <property type="entry name" value="Winged helix-like DNA-binding domain superfamily/Winged helix DNA-binding domain"/>
    <property type="match status" value="1"/>
</dbReference>
<evidence type="ECO:0000259" key="4">
    <source>
        <dbReference type="PROSITE" id="PS51077"/>
    </source>
</evidence>
<dbReference type="InterPro" id="IPR050707">
    <property type="entry name" value="HTH_MetabolicPath_Reg"/>
</dbReference>
<protein>
    <submittedName>
        <fullName evidence="6">DNA-binding IclR family transcriptional regulator</fullName>
    </submittedName>
</protein>
<keyword evidence="7" id="KW-1185">Reference proteome</keyword>
<dbReference type="Gene3D" id="3.30.450.40">
    <property type="match status" value="1"/>
</dbReference>
<gene>
    <name evidence="6" type="ORF">GGQ61_004025</name>
</gene>
<evidence type="ECO:0000259" key="5">
    <source>
        <dbReference type="PROSITE" id="PS51078"/>
    </source>
</evidence>
<dbReference type="AlphaFoldDB" id="A0A840A6K7"/>
<dbReference type="InterPro" id="IPR029016">
    <property type="entry name" value="GAF-like_dom_sf"/>
</dbReference>
<dbReference type="SUPFAM" id="SSF46785">
    <property type="entry name" value="Winged helix' DNA-binding domain"/>
    <property type="match status" value="1"/>
</dbReference>
<dbReference type="InterPro" id="IPR005471">
    <property type="entry name" value="Tscrpt_reg_IclR_N"/>
</dbReference>
<keyword evidence="2 6" id="KW-0238">DNA-binding</keyword>
<sequence>MDRAVTRSFEILECLARARQPIRLSDVAAATGLQKSTVHRILGTLCALGHARQDDSGRYGPTLRAWELGAGVVSAMPIYQVASGYLQALHRATSETVSLTILSGDDVLYLEKIVAARPVRFHTRVGSRAPAPLTASGKAMLAFRPDARSIADRLAAVRDLDVPALMTELSQVRQRGYALSGYSPGVTSIGAAVAAGGAPPSAALSISAPTDRLTARKREAFVEALLETRARMTEALDQT</sequence>
<comment type="caution">
    <text evidence="6">The sequence shown here is derived from an EMBL/GenBank/DDBJ whole genome shotgun (WGS) entry which is preliminary data.</text>
</comment>
<name>A0A840A6K7_9CAUL</name>
<dbReference type="RefSeq" id="WP_183776694.1">
    <property type="nucleotide sequence ID" value="NZ_JACIDK010000008.1"/>
</dbReference>
<reference evidence="6 7" key="1">
    <citation type="submission" date="2020-08" db="EMBL/GenBank/DDBJ databases">
        <title>Genomic Encyclopedia of Type Strains, Phase IV (KMG-IV): sequencing the most valuable type-strain genomes for metagenomic binning, comparative biology and taxonomic classification.</title>
        <authorList>
            <person name="Goeker M."/>
        </authorList>
    </citation>
    <scope>NUCLEOTIDE SEQUENCE [LARGE SCALE GENOMIC DNA]</scope>
    <source>
        <strain evidence="6 7">DSM 21793</strain>
    </source>
</reference>
<dbReference type="SMART" id="SM00346">
    <property type="entry name" value="HTH_ICLR"/>
    <property type="match status" value="1"/>
</dbReference>
<evidence type="ECO:0000313" key="6">
    <source>
        <dbReference type="EMBL" id="MBB3893283.1"/>
    </source>
</evidence>
<evidence type="ECO:0000256" key="1">
    <source>
        <dbReference type="ARBA" id="ARBA00023015"/>
    </source>
</evidence>
<dbReference type="SUPFAM" id="SSF55781">
    <property type="entry name" value="GAF domain-like"/>
    <property type="match status" value="1"/>
</dbReference>
<dbReference type="FunFam" id="1.10.10.10:FF:000056">
    <property type="entry name" value="IclR family transcriptional regulator"/>
    <property type="match status" value="1"/>
</dbReference>
<evidence type="ECO:0000256" key="3">
    <source>
        <dbReference type="ARBA" id="ARBA00023163"/>
    </source>
</evidence>
<keyword evidence="1" id="KW-0805">Transcription regulation</keyword>
<dbReference type="Pfam" id="PF01614">
    <property type="entry name" value="IclR_C"/>
    <property type="match status" value="1"/>
</dbReference>
<dbReference type="PANTHER" id="PTHR30136">
    <property type="entry name" value="HELIX-TURN-HELIX TRANSCRIPTIONAL REGULATOR, ICLR FAMILY"/>
    <property type="match status" value="1"/>
</dbReference>
<organism evidence="6 7">
    <name type="scientific">Phenylobacterium haematophilum</name>
    <dbReference type="NCBI Taxonomy" id="98513"/>
    <lineage>
        <taxon>Bacteria</taxon>
        <taxon>Pseudomonadati</taxon>
        <taxon>Pseudomonadota</taxon>
        <taxon>Alphaproteobacteria</taxon>
        <taxon>Caulobacterales</taxon>
        <taxon>Caulobacteraceae</taxon>
        <taxon>Phenylobacterium</taxon>
    </lineage>
</organism>
<dbReference type="Proteomes" id="UP000530564">
    <property type="component" value="Unassembled WGS sequence"/>
</dbReference>
<dbReference type="EMBL" id="JACIDK010000008">
    <property type="protein sequence ID" value="MBB3893283.1"/>
    <property type="molecule type" value="Genomic_DNA"/>
</dbReference>
<dbReference type="GO" id="GO:0045892">
    <property type="term" value="P:negative regulation of DNA-templated transcription"/>
    <property type="evidence" value="ECO:0007669"/>
    <property type="project" value="TreeGrafter"/>
</dbReference>
<dbReference type="GO" id="GO:0003677">
    <property type="term" value="F:DNA binding"/>
    <property type="evidence" value="ECO:0007669"/>
    <property type="project" value="UniProtKB-KW"/>
</dbReference>
<dbReference type="PROSITE" id="PS51078">
    <property type="entry name" value="ICLR_ED"/>
    <property type="match status" value="1"/>
</dbReference>
<dbReference type="Pfam" id="PF09339">
    <property type="entry name" value="HTH_IclR"/>
    <property type="match status" value="1"/>
</dbReference>
<feature type="domain" description="HTH iclR-type" evidence="4">
    <location>
        <begin position="2"/>
        <end position="70"/>
    </location>
</feature>
<dbReference type="InterPro" id="IPR036388">
    <property type="entry name" value="WH-like_DNA-bd_sf"/>
</dbReference>
<dbReference type="PANTHER" id="PTHR30136:SF35">
    <property type="entry name" value="HTH-TYPE TRANSCRIPTIONAL REGULATOR RV1719"/>
    <property type="match status" value="1"/>
</dbReference>
<accession>A0A840A6K7</accession>
<dbReference type="InterPro" id="IPR036390">
    <property type="entry name" value="WH_DNA-bd_sf"/>
</dbReference>
<dbReference type="GO" id="GO:0003700">
    <property type="term" value="F:DNA-binding transcription factor activity"/>
    <property type="evidence" value="ECO:0007669"/>
    <property type="project" value="TreeGrafter"/>
</dbReference>
<dbReference type="PROSITE" id="PS51077">
    <property type="entry name" value="HTH_ICLR"/>
    <property type="match status" value="1"/>
</dbReference>
<evidence type="ECO:0000256" key="2">
    <source>
        <dbReference type="ARBA" id="ARBA00023125"/>
    </source>
</evidence>
<proteinExistence type="predicted"/>
<evidence type="ECO:0000313" key="7">
    <source>
        <dbReference type="Proteomes" id="UP000530564"/>
    </source>
</evidence>